<dbReference type="Proteomes" id="UP000255234">
    <property type="component" value="Unassembled WGS sequence"/>
</dbReference>
<evidence type="ECO:0000313" key="1">
    <source>
        <dbReference type="EMBL" id="STY70162.1"/>
    </source>
</evidence>
<evidence type="ECO:0000313" key="2">
    <source>
        <dbReference type="Proteomes" id="UP000255234"/>
    </source>
</evidence>
<name>A0A378NP54_9FIRM</name>
<sequence length="76" mass="8745">MKGAKDMAKSFSLVADKSNNIKAFIFSTDSNAVDEILAIYQEKRKDITVHHSIVDEKTLDFMKNFIKLNEKYLKDC</sequence>
<protein>
    <submittedName>
        <fullName evidence="1">Uncharacterized protein</fullName>
    </submittedName>
</protein>
<dbReference type="EMBL" id="UGPP01000001">
    <property type="protein sequence ID" value="STY70162.1"/>
    <property type="molecule type" value="Genomic_DNA"/>
</dbReference>
<accession>A0A378NP54</accession>
<reference evidence="1 2" key="1">
    <citation type="submission" date="2018-06" db="EMBL/GenBank/DDBJ databases">
        <authorList>
            <consortium name="Pathogen Informatics"/>
            <person name="Doyle S."/>
        </authorList>
    </citation>
    <scope>NUCLEOTIDE SEQUENCE [LARGE SCALE GENOMIC DNA]</scope>
    <source>
        <strain evidence="1 2">NCTC10571</strain>
    </source>
</reference>
<organism evidence="1 2">
    <name type="scientific">Megamonas hypermegale</name>
    <dbReference type="NCBI Taxonomy" id="158847"/>
    <lineage>
        <taxon>Bacteria</taxon>
        <taxon>Bacillati</taxon>
        <taxon>Bacillota</taxon>
        <taxon>Negativicutes</taxon>
        <taxon>Selenomonadales</taxon>
        <taxon>Selenomonadaceae</taxon>
        <taxon>Megamonas</taxon>
    </lineage>
</organism>
<dbReference type="AlphaFoldDB" id="A0A378NP54"/>
<proteinExistence type="predicted"/>
<gene>
    <name evidence="1" type="ORF">NCTC10571_00275</name>
</gene>